<dbReference type="InterPro" id="IPR036188">
    <property type="entry name" value="FAD/NAD-bd_sf"/>
</dbReference>
<dbReference type="GO" id="GO:0016628">
    <property type="term" value="F:oxidoreductase activity, acting on the CH-CH group of donors, NAD or NADP as acceptor"/>
    <property type="evidence" value="ECO:0007669"/>
    <property type="project" value="InterPro"/>
</dbReference>
<name>A0A0F9PZY0_9ZZZZ</name>
<reference evidence="1" key="1">
    <citation type="journal article" date="2015" name="Nature">
        <title>Complex archaea that bridge the gap between prokaryotes and eukaryotes.</title>
        <authorList>
            <person name="Spang A."/>
            <person name="Saw J.H."/>
            <person name="Jorgensen S.L."/>
            <person name="Zaremba-Niedzwiedzka K."/>
            <person name="Martijn J."/>
            <person name="Lind A.E."/>
            <person name="van Eijk R."/>
            <person name="Schleper C."/>
            <person name="Guy L."/>
            <person name="Ettema T.J."/>
        </authorList>
    </citation>
    <scope>NUCLEOTIDE SEQUENCE</scope>
</reference>
<sequence length="400" mass="45725">MMERNFDNFDVCIIGASLAGNYLCYLLSNSDLSIAVIEEHEKIGLPFQCAGIVSQKIRKIIDLPENLILNRVHVAKIVSPSGKFIKLSGAEEPYIIDRIGLDRFYYETVKSKENINYYLGEKFKSFEYVKENKKKLIKIETTKRIIKTRMLIGCDGPLSSVANSLGIKNKNLYATQVRIKADFNEDEVVMYFDPRWKEMFGWIVPEGKNVYRIGLGSLKNIAKNFNIFLMKNSIDIKQKIDSQGGLIPYGTMNKLAFDNILLLGDSAGHVKSTTGGGIIMLLTAAKYAANSIQKCFRKSNFSKKNLKKYYETPCKKTIGRELRIHNIIRSLLEEFNDKDFDKLFGVIKVNKIENLISLYGDMDFPKALMFKLIKNPIVISFFLKLFVKNPKIVLKLLRMI</sequence>
<gene>
    <name evidence="1" type="ORF">LCGC14_0765870</name>
</gene>
<dbReference type="EMBL" id="LAZR01001910">
    <property type="protein sequence ID" value="KKN37215.1"/>
    <property type="molecule type" value="Genomic_DNA"/>
</dbReference>
<dbReference type="PANTHER" id="PTHR42685">
    <property type="entry name" value="GERANYLGERANYL DIPHOSPHATE REDUCTASE"/>
    <property type="match status" value="1"/>
</dbReference>
<dbReference type="Gene3D" id="3.50.50.60">
    <property type="entry name" value="FAD/NAD(P)-binding domain"/>
    <property type="match status" value="1"/>
</dbReference>
<comment type="caution">
    <text evidence="1">The sequence shown here is derived from an EMBL/GenBank/DDBJ whole genome shotgun (WGS) entry which is preliminary data.</text>
</comment>
<evidence type="ECO:0000313" key="1">
    <source>
        <dbReference type="EMBL" id="KKN37215.1"/>
    </source>
</evidence>
<protein>
    <recommendedName>
        <fullName evidence="2">FAD-binding domain-containing protein</fullName>
    </recommendedName>
</protein>
<dbReference type="InterPro" id="IPR011777">
    <property type="entry name" value="Geranylgeranyl_Rdtase_fam"/>
</dbReference>
<dbReference type="SUPFAM" id="SSF51905">
    <property type="entry name" value="FAD/NAD(P)-binding domain"/>
    <property type="match status" value="1"/>
</dbReference>
<dbReference type="AlphaFoldDB" id="A0A0F9PZY0"/>
<proteinExistence type="predicted"/>
<dbReference type="InterPro" id="IPR050407">
    <property type="entry name" value="Geranylgeranyl_reductase"/>
</dbReference>
<dbReference type="PANTHER" id="PTHR42685:SF22">
    <property type="entry name" value="CONDITIONED MEDIUM FACTOR RECEPTOR 1"/>
    <property type="match status" value="1"/>
</dbReference>
<dbReference type="NCBIfam" id="TIGR02032">
    <property type="entry name" value="GG-red-SF"/>
    <property type="match status" value="1"/>
</dbReference>
<evidence type="ECO:0008006" key="2">
    <source>
        <dbReference type="Google" id="ProtNLM"/>
    </source>
</evidence>
<accession>A0A0F9PZY0</accession>
<organism evidence="1">
    <name type="scientific">marine sediment metagenome</name>
    <dbReference type="NCBI Taxonomy" id="412755"/>
    <lineage>
        <taxon>unclassified sequences</taxon>
        <taxon>metagenomes</taxon>
        <taxon>ecological metagenomes</taxon>
    </lineage>
</organism>